<gene>
    <name evidence="2" type="ORF">L211DRAFT_512766</name>
</gene>
<dbReference type="GO" id="GO:0003713">
    <property type="term" value="F:transcription coactivator activity"/>
    <property type="evidence" value="ECO:0007669"/>
    <property type="project" value="TreeGrafter"/>
</dbReference>
<feature type="compositionally biased region" description="Low complexity" evidence="1">
    <location>
        <begin position="209"/>
        <end position="220"/>
    </location>
</feature>
<dbReference type="GO" id="GO:0045944">
    <property type="term" value="P:positive regulation of transcription by RNA polymerase II"/>
    <property type="evidence" value="ECO:0007669"/>
    <property type="project" value="TreeGrafter"/>
</dbReference>
<organism evidence="2 3">
    <name type="scientific">Terfezia boudieri ATCC MYA-4762</name>
    <dbReference type="NCBI Taxonomy" id="1051890"/>
    <lineage>
        <taxon>Eukaryota</taxon>
        <taxon>Fungi</taxon>
        <taxon>Dikarya</taxon>
        <taxon>Ascomycota</taxon>
        <taxon>Pezizomycotina</taxon>
        <taxon>Pezizomycetes</taxon>
        <taxon>Pezizales</taxon>
        <taxon>Pezizaceae</taxon>
        <taxon>Terfezia</taxon>
    </lineage>
</organism>
<dbReference type="InterPro" id="IPR051647">
    <property type="entry name" value="Mediator_comp_sub12"/>
</dbReference>
<protein>
    <submittedName>
        <fullName evidence="2">Uncharacterized protein</fullName>
    </submittedName>
</protein>
<feature type="region of interest" description="Disordered" evidence="1">
    <location>
        <begin position="206"/>
        <end position="237"/>
    </location>
</feature>
<feature type="region of interest" description="Disordered" evidence="1">
    <location>
        <begin position="39"/>
        <end position="112"/>
    </location>
</feature>
<evidence type="ECO:0000313" key="2">
    <source>
        <dbReference type="EMBL" id="RPB20658.1"/>
    </source>
</evidence>
<dbReference type="Proteomes" id="UP000267821">
    <property type="component" value="Unassembled WGS sequence"/>
</dbReference>
<reference evidence="2 3" key="1">
    <citation type="journal article" date="2018" name="Nat. Ecol. Evol.">
        <title>Pezizomycetes genomes reveal the molecular basis of ectomycorrhizal truffle lifestyle.</title>
        <authorList>
            <person name="Murat C."/>
            <person name="Payen T."/>
            <person name="Noel B."/>
            <person name="Kuo A."/>
            <person name="Morin E."/>
            <person name="Chen J."/>
            <person name="Kohler A."/>
            <person name="Krizsan K."/>
            <person name="Balestrini R."/>
            <person name="Da Silva C."/>
            <person name="Montanini B."/>
            <person name="Hainaut M."/>
            <person name="Levati E."/>
            <person name="Barry K.W."/>
            <person name="Belfiori B."/>
            <person name="Cichocki N."/>
            <person name="Clum A."/>
            <person name="Dockter R.B."/>
            <person name="Fauchery L."/>
            <person name="Guy J."/>
            <person name="Iotti M."/>
            <person name="Le Tacon F."/>
            <person name="Lindquist E.A."/>
            <person name="Lipzen A."/>
            <person name="Malagnac F."/>
            <person name="Mello A."/>
            <person name="Molinier V."/>
            <person name="Miyauchi S."/>
            <person name="Poulain J."/>
            <person name="Riccioni C."/>
            <person name="Rubini A."/>
            <person name="Sitrit Y."/>
            <person name="Splivallo R."/>
            <person name="Traeger S."/>
            <person name="Wang M."/>
            <person name="Zifcakova L."/>
            <person name="Wipf D."/>
            <person name="Zambonelli A."/>
            <person name="Paolocci F."/>
            <person name="Nowrousian M."/>
            <person name="Ottonello S."/>
            <person name="Baldrian P."/>
            <person name="Spatafora J.W."/>
            <person name="Henrissat B."/>
            <person name="Nagy L.G."/>
            <person name="Aury J.M."/>
            <person name="Wincker P."/>
            <person name="Grigoriev I.V."/>
            <person name="Bonfante P."/>
            <person name="Martin F.M."/>
        </authorList>
    </citation>
    <scope>NUCLEOTIDE SEQUENCE [LARGE SCALE GENOMIC DNA]</scope>
    <source>
        <strain evidence="2 3">ATCC MYA-4762</strain>
    </source>
</reference>
<dbReference type="AlphaFoldDB" id="A0A3N4LG19"/>
<feature type="compositionally biased region" description="Basic and acidic residues" evidence="1">
    <location>
        <begin position="391"/>
        <end position="407"/>
    </location>
</feature>
<feature type="compositionally biased region" description="Low complexity" evidence="1">
    <location>
        <begin position="414"/>
        <end position="443"/>
    </location>
</feature>
<dbReference type="InParanoid" id="A0A3N4LG19"/>
<dbReference type="EMBL" id="ML121569">
    <property type="protein sequence ID" value="RPB20658.1"/>
    <property type="molecule type" value="Genomic_DNA"/>
</dbReference>
<sequence>MASAMKKLKTLHNINTTPSHRDHHPHSPLAVHSSPAHYIHHKIPTTPPSSNSSPADKPKRYHRSRIPVPVYNQLLTPPISPTNSSVSNSTPPSPQQNQRQRNGAPAQSHPQETQQFYADMLRSARQALHQFQHHHHAPQAQQQQQQRSVYPVLSEFVAQSQQQKRHPALPGGAFLVLTQDDSQPAMAASPQHQRVNIPTLPITGSQQFSASATSNSRTAAPQTPARSSRRKAPPLTKNAVELILQDTRMARWQRVQGYVREQRQLVASEQNEESRRRGSSTTENPIEVNLEQIYADIDRKNFLLCQLDRLPEIQERSEWSGGSAGTNGVDEFVWDDDEEGFQGDADMLDVDDWGNREREKMKRAYQRQQLKMQQEAQMLKMRQQQQQAEAVEERFMKEEEARAAVADHRRRYQRPAAANTPPRTPTSSGGSSRQQQTAQATPPQLKAYTASFFKSKVHLTQQQRSPRQEHSRPGTAGSGSVSPGYKRQSIGRGIVGGVGKTGSFGSVDGAVFRMDGESMDVDNSNNLPLPSSYLTRATQYQQQHSRGSSTPSYCSPTFASLGKSRTGAVAGGASRSPTGQSMAVPAMDKGLREYMEALRRYEVRCATDAEQADLVNDSGSSGKRRRRPANAVGTYY</sequence>
<dbReference type="PANTHER" id="PTHR46007:SF8">
    <property type="entry name" value="C2H2-TYPE DOMAIN-CONTAINING PROTEIN"/>
    <property type="match status" value="1"/>
</dbReference>
<feature type="region of interest" description="Disordered" evidence="1">
    <location>
        <begin position="390"/>
        <end position="443"/>
    </location>
</feature>
<evidence type="ECO:0000256" key="1">
    <source>
        <dbReference type="SAM" id="MobiDB-lite"/>
    </source>
</evidence>
<feature type="region of interest" description="Disordered" evidence="1">
    <location>
        <begin position="564"/>
        <end position="583"/>
    </location>
</feature>
<dbReference type="GO" id="GO:0016592">
    <property type="term" value="C:mediator complex"/>
    <property type="evidence" value="ECO:0007669"/>
    <property type="project" value="TreeGrafter"/>
</dbReference>
<feature type="compositionally biased region" description="Low complexity" evidence="1">
    <location>
        <begin position="81"/>
        <end position="98"/>
    </location>
</feature>
<feature type="region of interest" description="Disordered" evidence="1">
    <location>
        <begin position="457"/>
        <end position="498"/>
    </location>
</feature>
<dbReference type="PANTHER" id="PTHR46007">
    <property type="entry name" value="MEDIATOR OF RNA POLYMERASE II TRANSCRIPTION SUBUNIT 12"/>
    <property type="match status" value="1"/>
</dbReference>
<keyword evidence="3" id="KW-1185">Reference proteome</keyword>
<evidence type="ECO:0000313" key="3">
    <source>
        <dbReference type="Proteomes" id="UP000267821"/>
    </source>
</evidence>
<dbReference type="OrthoDB" id="5422587at2759"/>
<accession>A0A3N4LG19</accession>
<feature type="region of interest" description="Disordered" evidence="1">
    <location>
        <begin position="537"/>
        <end position="558"/>
    </location>
</feature>
<name>A0A3N4LG19_9PEZI</name>
<proteinExistence type="predicted"/>
<feature type="region of interest" description="Disordered" evidence="1">
    <location>
        <begin position="608"/>
        <end position="636"/>
    </location>
</feature>